<evidence type="ECO:0000313" key="1">
    <source>
        <dbReference type="EMBL" id="SEI89575.1"/>
    </source>
</evidence>
<reference evidence="2" key="1">
    <citation type="submission" date="2016-10" db="EMBL/GenBank/DDBJ databases">
        <authorList>
            <person name="Varghese N."/>
            <person name="Submissions S."/>
        </authorList>
    </citation>
    <scope>NUCLEOTIDE SEQUENCE [LARGE SCALE GENOMIC DNA]</scope>
    <source>
        <strain evidence="2">DSM 25751</strain>
    </source>
</reference>
<gene>
    <name evidence="1" type="ORF">SAMN04488113_13013</name>
</gene>
<name>A0A1H6UND2_9LACT</name>
<dbReference type="AlphaFoldDB" id="A0A1H6UND2"/>
<dbReference type="STRING" id="1130080.SAMN04488113_13013"/>
<proteinExistence type="predicted"/>
<protein>
    <submittedName>
        <fullName evidence="1">Uncharacterized protein</fullName>
    </submittedName>
</protein>
<evidence type="ECO:0000313" key="2">
    <source>
        <dbReference type="Proteomes" id="UP000198564"/>
    </source>
</evidence>
<keyword evidence="2" id="KW-1185">Reference proteome</keyword>
<organism evidence="1 2">
    <name type="scientific">Alkalibacterium gilvum</name>
    <dbReference type="NCBI Taxonomy" id="1130080"/>
    <lineage>
        <taxon>Bacteria</taxon>
        <taxon>Bacillati</taxon>
        <taxon>Bacillota</taxon>
        <taxon>Bacilli</taxon>
        <taxon>Lactobacillales</taxon>
        <taxon>Carnobacteriaceae</taxon>
        <taxon>Alkalibacterium</taxon>
    </lineage>
</organism>
<dbReference type="Proteomes" id="UP000198564">
    <property type="component" value="Unassembled WGS sequence"/>
</dbReference>
<accession>A0A1H6UND2</accession>
<sequence>MIYLDSYYLFIIILTLSIEKNRLSGTIIIGLQKYANQLF</sequence>
<dbReference type="EMBL" id="FNYW01000030">
    <property type="protein sequence ID" value="SEI89575.1"/>
    <property type="molecule type" value="Genomic_DNA"/>
</dbReference>